<gene>
    <name evidence="1" type="ORF">C0Z10_04915</name>
</gene>
<organism evidence="1 2">
    <name type="scientific">Acidipropionibacterium jensenii</name>
    <dbReference type="NCBI Taxonomy" id="1749"/>
    <lineage>
        <taxon>Bacteria</taxon>
        <taxon>Bacillati</taxon>
        <taxon>Actinomycetota</taxon>
        <taxon>Actinomycetes</taxon>
        <taxon>Propionibacteriales</taxon>
        <taxon>Propionibacteriaceae</taxon>
        <taxon>Acidipropionibacterium</taxon>
    </lineage>
</organism>
<proteinExistence type="predicted"/>
<sequence length="229" mass="25071">MRSSVAAKALMAVTGLILVLFLLFHMFGNLKILMSVEDFNHYAGFLRTILNPILPGDTFLWMFRCVLLLCIILHIWSASRVTKQNVKGSGGRGRYSIKKSLSPNNSYAARTMIWSGIIIVLFVIMHLLQFTIAPAAFGNPHDGPDGRAGMVFTAFGNWVFIVIYVIAMAAICAHVSHGFWSAFATLGANVSGLTRKVLRLCSWAVGAVIFVGFLVPPFLIFFNIVGGAN</sequence>
<protein>
    <submittedName>
        <fullName evidence="1">Succinate dehydrogenase</fullName>
    </submittedName>
</protein>
<dbReference type="InterPro" id="IPR034804">
    <property type="entry name" value="SQR/QFR_C/D"/>
</dbReference>
<dbReference type="SUPFAM" id="SSF81343">
    <property type="entry name" value="Fumarate reductase respiratory complex transmembrane subunits"/>
    <property type="match status" value="1"/>
</dbReference>
<dbReference type="NCBIfam" id="TIGR02046">
    <property type="entry name" value="sdhC_b558_fam"/>
    <property type="match status" value="1"/>
</dbReference>
<evidence type="ECO:0000313" key="1">
    <source>
        <dbReference type="EMBL" id="AZZ39201.1"/>
    </source>
</evidence>
<dbReference type="EMBL" id="CP025570">
    <property type="protein sequence ID" value="AZZ39201.1"/>
    <property type="molecule type" value="Genomic_DNA"/>
</dbReference>
<dbReference type="OrthoDB" id="9788081at2"/>
<dbReference type="RefSeq" id="WP_084149226.1">
    <property type="nucleotide sequence ID" value="NZ_JAKECV010000268.1"/>
</dbReference>
<evidence type="ECO:0000313" key="2">
    <source>
        <dbReference type="Proteomes" id="UP000285875"/>
    </source>
</evidence>
<dbReference type="Proteomes" id="UP000285875">
    <property type="component" value="Chromosome"/>
</dbReference>
<dbReference type="AlphaFoldDB" id="A0A3Q9UD68"/>
<dbReference type="Gene3D" id="1.20.1300.10">
    <property type="entry name" value="Fumarate reductase/succinate dehydrogenase, transmembrane subunit"/>
    <property type="match status" value="1"/>
</dbReference>
<dbReference type="KEGG" id="aji:C0Z10_04915"/>
<dbReference type="InterPro" id="IPR011138">
    <property type="entry name" value="Cytochrome_b-558"/>
</dbReference>
<accession>A0A3Q9UD68</accession>
<name>A0A3Q9UD68_9ACTN</name>
<reference evidence="2" key="1">
    <citation type="submission" date="2017-12" db="EMBL/GenBank/DDBJ databases">
        <title>Whole genome sequencing of Acidipropionibacterium jensenii strains JS279 and JS280.</title>
        <authorList>
            <person name="Deptula P."/>
            <person name="Laine P."/>
            <person name="Smolander O.-P."/>
            <person name="Paulin L."/>
            <person name="Auvinen P."/>
            <person name="Varmanen P."/>
        </authorList>
    </citation>
    <scope>NUCLEOTIDE SEQUENCE [LARGE SCALE GENOMIC DNA]</scope>
    <source>
        <strain evidence="2">JS280</strain>
    </source>
</reference>
<dbReference type="CDD" id="cd03498">
    <property type="entry name" value="SQR_TypeB_2_TM"/>
    <property type="match status" value="1"/>
</dbReference>
<dbReference type="GO" id="GO:0016020">
    <property type="term" value="C:membrane"/>
    <property type="evidence" value="ECO:0007669"/>
    <property type="project" value="InterPro"/>
</dbReference>